<evidence type="ECO:0000256" key="1">
    <source>
        <dbReference type="SAM" id="Coils"/>
    </source>
</evidence>
<dbReference type="PANTHER" id="PTHR18947">
    <property type="entry name" value="HOOK PROTEINS"/>
    <property type="match status" value="1"/>
</dbReference>
<evidence type="ECO:0000259" key="4">
    <source>
        <dbReference type="Pfam" id="PF05622"/>
    </source>
</evidence>
<dbReference type="OrthoDB" id="49395at2759"/>
<dbReference type="GO" id="GO:0030705">
    <property type="term" value="P:cytoskeleton-dependent intracellular transport"/>
    <property type="evidence" value="ECO:0007669"/>
    <property type="project" value="TreeGrafter"/>
</dbReference>
<keyword evidence="6" id="KW-1185">Reference proteome</keyword>
<feature type="coiled-coil region" evidence="1">
    <location>
        <begin position="276"/>
        <end position="403"/>
    </location>
</feature>
<dbReference type="SUPFAM" id="SSF116907">
    <property type="entry name" value="Hook domain"/>
    <property type="match status" value="1"/>
</dbReference>
<keyword evidence="3" id="KW-1133">Transmembrane helix</keyword>
<feature type="compositionally biased region" description="Basic and acidic residues" evidence="2">
    <location>
        <begin position="469"/>
        <end position="479"/>
    </location>
</feature>
<dbReference type="Proteomes" id="UP000192578">
    <property type="component" value="Unassembled WGS sequence"/>
</dbReference>
<dbReference type="GO" id="GO:0008017">
    <property type="term" value="F:microtubule binding"/>
    <property type="evidence" value="ECO:0007669"/>
    <property type="project" value="InterPro"/>
</dbReference>
<dbReference type="GO" id="GO:0005815">
    <property type="term" value="C:microtubule organizing center"/>
    <property type="evidence" value="ECO:0007669"/>
    <property type="project" value="TreeGrafter"/>
</dbReference>
<dbReference type="AlphaFoldDB" id="A0A9X6NID7"/>
<dbReference type="Pfam" id="PF05622">
    <property type="entry name" value="HOOK"/>
    <property type="match status" value="1"/>
</dbReference>
<feature type="transmembrane region" description="Helical" evidence="3">
    <location>
        <begin position="667"/>
        <end position="686"/>
    </location>
</feature>
<keyword evidence="1" id="KW-0175">Coiled coil</keyword>
<reference evidence="6" key="1">
    <citation type="submission" date="2017-01" db="EMBL/GenBank/DDBJ databases">
        <title>Comparative genomics of anhydrobiosis in the tardigrade Hypsibius dujardini.</title>
        <authorList>
            <person name="Yoshida Y."/>
            <person name="Koutsovoulos G."/>
            <person name="Laetsch D."/>
            <person name="Stevens L."/>
            <person name="Kumar S."/>
            <person name="Horikawa D."/>
            <person name="Ishino K."/>
            <person name="Komine S."/>
            <person name="Tomita M."/>
            <person name="Blaxter M."/>
            <person name="Arakawa K."/>
        </authorList>
    </citation>
    <scope>NUCLEOTIDE SEQUENCE [LARGE SCALE GENOMIC DNA]</scope>
    <source>
        <strain evidence="6">Z151</strain>
    </source>
</reference>
<dbReference type="EMBL" id="MTYJ01000324">
    <property type="protein sequence ID" value="OWA53473.1"/>
    <property type="molecule type" value="Genomic_DNA"/>
</dbReference>
<feature type="region of interest" description="Disordered" evidence="2">
    <location>
        <begin position="469"/>
        <end position="550"/>
    </location>
</feature>
<dbReference type="GO" id="GO:0051959">
    <property type="term" value="F:dynein light intermediate chain binding"/>
    <property type="evidence" value="ECO:0007669"/>
    <property type="project" value="TreeGrafter"/>
</dbReference>
<keyword evidence="3" id="KW-0812">Transmembrane</keyword>
<evidence type="ECO:0000313" key="6">
    <source>
        <dbReference type="Proteomes" id="UP000192578"/>
    </source>
</evidence>
<feature type="compositionally biased region" description="Gly residues" evidence="2">
    <location>
        <begin position="494"/>
        <end position="515"/>
    </location>
</feature>
<feature type="domain" description="Hook C-terminal" evidence="4">
    <location>
        <begin position="186"/>
        <end position="400"/>
    </location>
</feature>
<gene>
    <name evidence="5" type="ORF">BV898_17901</name>
</gene>
<dbReference type="InterPro" id="IPR008636">
    <property type="entry name" value="Hook_C"/>
</dbReference>
<dbReference type="GO" id="GO:0031122">
    <property type="term" value="P:cytoplasmic microtubule organization"/>
    <property type="evidence" value="ECO:0007669"/>
    <property type="project" value="InterPro"/>
</dbReference>
<name>A0A9X6NID7_HYPEX</name>
<dbReference type="GO" id="GO:0005737">
    <property type="term" value="C:cytoplasm"/>
    <property type="evidence" value="ECO:0007669"/>
    <property type="project" value="TreeGrafter"/>
</dbReference>
<proteinExistence type="predicted"/>
<evidence type="ECO:0000256" key="3">
    <source>
        <dbReference type="SAM" id="Phobius"/>
    </source>
</evidence>
<evidence type="ECO:0000313" key="5">
    <source>
        <dbReference type="EMBL" id="OWA53473.1"/>
    </source>
</evidence>
<dbReference type="InterPro" id="IPR036872">
    <property type="entry name" value="CH_dom_sf"/>
</dbReference>
<protein>
    <recommendedName>
        <fullName evidence="4">Hook C-terminal domain-containing protein</fullName>
    </recommendedName>
</protein>
<keyword evidence="3" id="KW-0472">Membrane</keyword>
<sequence>MALVFGEDRKRFDPVDCSGELFHWVIPKSATEAHTYRPSTICRAEVAVLEALLYLDAAEFSDLSKECGDYGKQAISHVECSTGFRQLLRDRMIEYIMEKQHGLAVDTGRKGLRDLEGRIRADVEMGGIAAVSRILQLLLVCTVLSPKKEKHITRMRQLDERVTVVISKAIVQLLPIEPEDDAVVPCTSCTYEVVKLQKELGQLKSSHVRLKMDLDAALDVDSDRSPAGKKLSQLNREVERLTESLEKAELMTGEFRTRCEVLQDQLNSSIVRTEELTRQTAEMDRLKDQVLEWKEAAGRLAKFESEFRVCQRKLEDAGDLRLELKAAEARNSELVQRCLHLEQENRKVTTLTSKVEALRAALSQRERDDSLSFKRLESAQRRIQSLEEQIDCLARENSKMETLQLSSRYATVLDLDEDNIPRGLDLQAEIGTSMDPPVLSSENHEDVRGGNSHFCMALTVESAEADEIKHHQNESEVKTATEQSCNTGDQEGTRTGGQEGTRTGGQEGTRTGGQEGTRTEDQEGTRTEDQEGTRTGGQEGTRTEDQEGTRTALISDVELAASLEFVPQTEEIGAENCDVYVPDMMSSVHTYQETNSEREAQTTGTSTMEQQTSQEVPAIAETCLNGCSGGVVDSPNGMELLESSGIESNGYGLGGTTAQRRYRNGRYFTWTELMMCVPCVLLYLFLDYVGRKIFGQHLISLARTPGGCSCLASRILSEPGRRFRTKSCIEGCKVNEATGATNKSNSNEVLEFPPSGSTAQARLRCFRRRLTEARLKRHH</sequence>
<dbReference type="Gene3D" id="1.10.418.10">
    <property type="entry name" value="Calponin-like domain"/>
    <property type="match status" value="1"/>
</dbReference>
<organism evidence="5 6">
    <name type="scientific">Hypsibius exemplaris</name>
    <name type="common">Freshwater tardigrade</name>
    <dbReference type="NCBI Taxonomy" id="2072580"/>
    <lineage>
        <taxon>Eukaryota</taxon>
        <taxon>Metazoa</taxon>
        <taxon>Ecdysozoa</taxon>
        <taxon>Tardigrada</taxon>
        <taxon>Eutardigrada</taxon>
        <taxon>Parachela</taxon>
        <taxon>Hypsibioidea</taxon>
        <taxon>Hypsibiidae</taxon>
        <taxon>Hypsibius</taxon>
    </lineage>
</organism>
<feature type="compositionally biased region" description="Basic and acidic residues" evidence="2">
    <location>
        <begin position="517"/>
        <end position="532"/>
    </location>
</feature>
<dbReference type="PANTHER" id="PTHR18947:SF28">
    <property type="entry name" value="GIRDIN, ISOFORM A"/>
    <property type="match status" value="1"/>
</dbReference>
<evidence type="ECO:0000256" key="2">
    <source>
        <dbReference type="SAM" id="MobiDB-lite"/>
    </source>
</evidence>
<comment type="caution">
    <text evidence="5">The sequence shown here is derived from an EMBL/GenBank/DDBJ whole genome shotgun (WGS) entry which is preliminary data.</text>
</comment>
<accession>A0A9X6NID7</accession>